<sequence length="249" mass="28379">DICYRYDVDGCSIPFQLPFFFKDLFTHSCARHDICYHCGVGELISRATCDLSFRNDTTTSCKLRYLTPEQSGGLLSYVPGLGKPSSTSHKQRLVEVVDDHEDELAVLLQEELKAFNSSQSNPSQSAYFVFFDIPRTTKVLVKWIELMKNDLSSLEKGSRGARRKRRFLVDDLRYVEGVIEKTICSTIYAATSLFRVTLDCKDIGYLACHFFSEIYYLGVHVFGGPNYHRSSEYYCKENFVPKCLPGSSL</sequence>
<dbReference type="GO" id="GO:0050482">
    <property type="term" value="P:arachidonate secretion"/>
    <property type="evidence" value="ECO:0007669"/>
    <property type="project" value="InterPro"/>
</dbReference>
<dbReference type="GO" id="GO:0004623">
    <property type="term" value="F:phospholipase A2 activity"/>
    <property type="evidence" value="ECO:0007669"/>
    <property type="project" value="InterPro"/>
</dbReference>
<dbReference type="EMBL" id="CAXITT010000371">
    <property type="protein sequence ID" value="CAL1540103.1"/>
    <property type="molecule type" value="Genomic_DNA"/>
</dbReference>
<proteinExistence type="predicted"/>
<gene>
    <name evidence="1" type="ORF">GSLYS_00013836001</name>
</gene>
<dbReference type="GO" id="GO:0006644">
    <property type="term" value="P:phospholipid metabolic process"/>
    <property type="evidence" value="ECO:0007669"/>
    <property type="project" value="InterPro"/>
</dbReference>
<evidence type="ECO:0000313" key="1">
    <source>
        <dbReference type="EMBL" id="CAL1540103.1"/>
    </source>
</evidence>
<feature type="non-terminal residue" evidence="1">
    <location>
        <position position="1"/>
    </location>
</feature>
<organism evidence="1 2">
    <name type="scientific">Lymnaea stagnalis</name>
    <name type="common">Great pond snail</name>
    <name type="synonym">Helix stagnalis</name>
    <dbReference type="NCBI Taxonomy" id="6523"/>
    <lineage>
        <taxon>Eukaryota</taxon>
        <taxon>Metazoa</taxon>
        <taxon>Spiralia</taxon>
        <taxon>Lophotrochozoa</taxon>
        <taxon>Mollusca</taxon>
        <taxon>Gastropoda</taxon>
        <taxon>Heterobranchia</taxon>
        <taxon>Euthyneura</taxon>
        <taxon>Panpulmonata</taxon>
        <taxon>Hygrophila</taxon>
        <taxon>Lymnaeoidea</taxon>
        <taxon>Lymnaeidae</taxon>
        <taxon>Lymnaea</taxon>
    </lineage>
</organism>
<keyword evidence="2" id="KW-1185">Reference proteome</keyword>
<dbReference type="InterPro" id="IPR036444">
    <property type="entry name" value="PLipase_A2_dom_sf"/>
</dbReference>
<evidence type="ECO:0000313" key="2">
    <source>
        <dbReference type="Proteomes" id="UP001497497"/>
    </source>
</evidence>
<dbReference type="Gene3D" id="1.20.90.10">
    <property type="entry name" value="Phospholipase A2 domain"/>
    <property type="match status" value="1"/>
</dbReference>
<comment type="caution">
    <text evidence="1">The sequence shown here is derived from an EMBL/GenBank/DDBJ whole genome shotgun (WGS) entry which is preliminary data.</text>
</comment>
<protein>
    <submittedName>
        <fullName evidence="1">Uncharacterized protein</fullName>
    </submittedName>
</protein>
<name>A0AAV2I5U8_LYMST</name>
<dbReference type="Proteomes" id="UP001497497">
    <property type="component" value="Unassembled WGS sequence"/>
</dbReference>
<reference evidence="1 2" key="1">
    <citation type="submission" date="2024-04" db="EMBL/GenBank/DDBJ databases">
        <authorList>
            <consortium name="Genoscope - CEA"/>
            <person name="William W."/>
        </authorList>
    </citation>
    <scope>NUCLEOTIDE SEQUENCE [LARGE SCALE GENOMIC DNA]</scope>
</reference>
<dbReference type="SUPFAM" id="SSF48619">
    <property type="entry name" value="Phospholipase A2, PLA2"/>
    <property type="match status" value="1"/>
</dbReference>
<dbReference type="AlphaFoldDB" id="A0AAV2I5U8"/>
<accession>A0AAV2I5U8</accession>